<proteinExistence type="inferred from homology"/>
<comment type="function">
    <text evidence="5">Involved in formation and maintenance of cell shape.</text>
</comment>
<evidence type="ECO:0000313" key="8">
    <source>
        <dbReference type="EMBL" id="WOJ98327.1"/>
    </source>
</evidence>
<protein>
    <recommendedName>
        <fullName evidence="2 5">Cell shape-determining protein MreC</fullName>
    </recommendedName>
    <alternativeName>
        <fullName evidence="4 5">Cell shape protein MreC</fullName>
    </alternativeName>
</protein>
<evidence type="ECO:0000313" key="9">
    <source>
        <dbReference type="Proteomes" id="UP001626549"/>
    </source>
</evidence>
<dbReference type="Pfam" id="PF04085">
    <property type="entry name" value="MreC"/>
    <property type="match status" value="1"/>
</dbReference>
<dbReference type="PANTHER" id="PTHR34138:SF1">
    <property type="entry name" value="CELL SHAPE-DETERMINING PROTEIN MREC"/>
    <property type="match status" value="1"/>
</dbReference>
<name>A0ABZ0IH32_9GAMM</name>
<dbReference type="InterPro" id="IPR042177">
    <property type="entry name" value="Cell/Rod_1"/>
</dbReference>
<feature type="transmembrane region" description="Helical" evidence="6">
    <location>
        <begin position="14"/>
        <end position="33"/>
    </location>
</feature>
<dbReference type="EMBL" id="CP136865">
    <property type="protein sequence ID" value="WOJ98327.1"/>
    <property type="molecule type" value="Genomic_DNA"/>
</dbReference>
<dbReference type="InterPro" id="IPR055342">
    <property type="entry name" value="MreC_beta-barrel_core"/>
</dbReference>
<keyword evidence="9" id="KW-1185">Reference proteome</keyword>
<dbReference type="InterPro" id="IPR042175">
    <property type="entry name" value="Cell/Rod_MreC_2"/>
</dbReference>
<dbReference type="RefSeq" id="WP_407329656.1">
    <property type="nucleotide sequence ID" value="NZ_CP136865.1"/>
</dbReference>
<comment type="similarity">
    <text evidence="1 5">Belongs to the MreC family.</text>
</comment>
<dbReference type="Gene3D" id="2.40.10.340">
    <property type="entry name" value="Rod shape-determining protein MreC, domain 1"/>
    <property type="match status" value="1"/>
</dbReference>
<dbReference type="PANTHER" id="PTHR34138">
    <property type="entry name" value="CELL SHAPE-DETERMINING PROTEIN MREC"/>
    <property type="match status" value="1"/>
</dbReference>
<dbReference type="NCBIfam" id="TIGR00219">
    <property type="entry name" value="mreC"/>
    <property type="match status" value="1"/>
</dbReference>
<evidence type="ECO:0000259" key="7">
    <source>
        <dbReference type="Pfam" id="PF04085"/>
    </source>
</evidence>
<keyword evidence="6" id="KW-1133">Transmembrane helix</keyword>
<evidence type="ECO:0000256" key="6">
    <source>
        <dbReference type="SAM" id="Phobius"/>
    </source>
</evidence>
<dbReference type="PIRSF" id="PIRSF038471">
    <property type="entry name" value="MreC"/>
    <property type="match status" value="1"/>
</dbReference>
<keyword evidence="3 5" id="KW-0133">Cell shape</keyword>
<reference evidence="8 9" key="1">
    <citation type="submission" date="2023-10" db="EMBL/GenBank/DDBJ databases">
        <title>Two novel species belonging to the OM43/NOR5 clade.</title>
        <authorList>
            <person name="Park M."/>
        </authorList>
    </citation>
    <scope>NUCLEOTIDE SEQUENCE [LARGE SCALE GENOMIC DNA]</scope>
    <source>
        <strain evidence="8 9">IMCC45268</strain>
    </source>
</reference>
<evidence type="ECO:0000256" key="4">
    <source>
        <dbReference type="ARBA" id="ARBA00032089"/>
    </source>
</evidence>
<dbReference type="Proteomes" id="UP001626549">
    <property type="component" value="Chromosome"/>
</dbReference>
<gene>
    <name evidence="8" type="primary">mreC</name>
    <name evidence="8" type="ORF">R0137_07095</name>
</gene>
<accession>A0ABZ0IH32</accession>
<evidence type="ECO:0000256" key="5">
    <source>
        <dbReference type="PIRNR" id="PIRNR038471"/>
    </source>
</evidence>
<dbReference type="Gene3D" id="2.40.10.350">
    <property type="entry name" value="Rod shape-determining protein MreC, domain 2"/>
    <property type="match status" value="1"/>
</dbReference>
<keyword evidence="6" id="KW-0812">Transmembrane</keyword>
<evidence type="ECO:0000256" key="3">
    <source>
        <dbReference type="ARBA" id="ARBA00022960"/>
    </source>
</evidence>
<organism evidence="8 9">
    <name type="scientific">Congregibacter brevis</name>
    <dbReference type="NCBI Taxonomy" id="3081201"/>
    <lineage>
        <taxon>Bacteria</taxon>
        <taxon>Pseudomonadati</taxon>
        <taxon>Pseudomonadota</taxon>
        <taxon>Gammaproteobacteria</taxon>
        <taxon>Cellvibrionales</taxon>
        <taxon>Halieaceae</taxon>
        <taxon>Congregibacter</taxon>
    </lineage>
</organism>
<dbReference type="InterPro" id="IPR007221">
    <property type="entry name" value="MreC"/>
</dbReference>
<evidence type="ECO:0000256" key="1">
    <source>
        <dbReference type="ARBA" id="ARBA00009369"/>
    </source>
</evidence>
<keyword evidence="6" id="KW-0472">Membrane</keyword>
<feature type="domain" description="Rod shape-determining protein MreC beta-barrel core" evidence="7">
    <location>
        <begin position="126"/>
        <end position="272"/>
    </location>
</feature>
<evidence type="ECO:0000256" key="2">
    <source>
        <dbReference type="ARBA" id="ARBA00013855"/>
    </source>
</evidence>
<sequence>MLPIKPLFIQESNLGLRLFLGLVLVGALLLADLRYSGLATVRSAIDTALTPIYLIADIPSAIGDWQDNTIRSRQRLLDDNDRLRRENLVLQGRSQQLASMQADNARLRTLLNSTALLRDDVLVSEIIGVSPDPVRHQLVLDKGAEAEVYPGQPLIDAQGLMGQVVEVGLTTSRVLLVTDPTHSVPVQVNRNGVRAVAEGVGSLDQLAVNHVTATTDILAGDLLVTSGLGGRFPIGYPVAVVSAVERNPGEAFARITATPTAALDRARHVLLVFSQLPDVEPVLESRAISSE</sequence>